<feature type="non-terminal residue" evidence="4">
    <location>
        <position position="1"/>
    </location>
</feature>
<name>A0A2G9QLP3_AQUCT</name>
<dbReference type="Proteomes" id="UP000228934">
    <property type="component" value="Unassembled WGS sequence"/>
</dbReference>
<gene>
    <name evidence="4" type="ORF">AB205_0037410</name>
</gene>
<dbReference type="OrthoDB" id="3000483at2759"/>
<evidence type="ECO:0000256" key="2">
    <source>
        <dbReference type="ARBA" id="ARBA00023116"/>
    </source>
</evidence>
<dbReference type="EMBL" id="KV960585">
    <property type="protein sequence ID" value="PIO16507.1"/>
    <property type="molecule type" value="Genomic_DNA"/>
</dbReference>
<dbReference type="GO" id="GO:0005524">
    <property type="term" value="F:ATP binding"/>
    <property type="evidence" value="ECO:0007669"/>
    <property type="project" value="TreeGrafter"/>
</dbReference>
<feature type="non-terminal residue" evidence="4">
    <location>
        <position position="307"/>
    </location>
</feature>
<accession>A0A2G9QLP3</accession>
<dbReference type="InterPro" id="IPR000788">
    <property type="entry name" value="RNR_lg_C"/>
</dbReference>
<evidence type="ECO:0000256" key="1">
    <source>
        <dbReference type="ARBA" id="ARBA00010406"/>
    </source>
</evidence>
<organism evidence="4 5">
    <name type="scientific">Aquarana catesbeiana</name>
    <name type="common">American bullfrog</name>
    <name type="synonym">Rana catesbeiana</name>
    <dbReference type="NCBI Taxonomy" id="8400"/>
    <lineage>
        <taxon>Eukaryota</taxon>
        <taxon>Metazoa</taxon>
        <taxon>Chordata</taxon>
        <taxon>Craniata</taxon>
        <taxon>Vertebrata</taxon>
        <taxon>Euteleostomi</taxon>
        <taxon>Amphibia</taxon>
        <taxon>Batrachia</taxon>
        <taxon>Anura</taxon>
        <taxon>Neobatrachia</taxon>
        <taxon>Ranoidea</taxon>
        <taxon>Ranidae</taxon>
        <taxon>Aquarana</taxon>
    </lineage>
</organism>
<proteinExistence type="inferred from homology"/>
<evidence type="ECO:0000313" key="5">
    <source>
        <dbReference type="Proteomes" id="UP000228934"/>
    </source>
</evidence>
<evidence type="ECO:0000259" key="3">
    <source>
        <dbReference type="PROSITE" id="PS00089"/>
    </source>
</evidence>
<dbReference type="PROSITE" id="PS00089">
    <property type="entry name" value="RIBORED_LARGE"/>
    <property type="match status" value="1"/>
</dbReference>
<dbReference type="InterPro" id="IPR013346">
    <property type="entry name" value="NrdE_NrdA_C"/>
</dbReference>
<dbReference type="GO" id="GO:0004748">
    <property type="term" value="F:ribonucleoside-diphosphate reductase activity, thioredoxin disulfide as acceptor"/>
    <property type="evidence" value="ECO:0007669"/>
    <property type="project" value="TreeGrafter"/>
</dbReference>
<dbReference type="Gene3D" id="3.20.70.20">
    <property type="match status" value="1"/>
</dbReference>
<sequence>VYFKQYCHKCLNGYNPYYVESIECKRPERRHRPTDRQTYRPEPCTSSREVAVCNLASLALNMYVTSDRTFDFKKLADVTKVIVRNLNKIIEINFYPVPEAENSNKRHRPIGIGVQGLADAFILMRYPFESPEAQLLNKQIFETIYYAALESSCDLAKELGPYETYQGSPVSKGILQPDMWNVTPTDLWDWAPLREKIAKHGVRNSLLVAPMPTASTAQILGNNESIEPYTSNIYTRRVLSGEFQNIPEIPNDLKELYKTVWEISQKTIIQMAADRGAFIDQSQSLNIHVAEPNYGKLTSMHFYGWKQ</sequence>
<dbReference type="PANTHER" id="PTHR11573">
    <property type="entry name" value="RIBONUCLEOSIDE-DIPHOSPHATE REDUCTASE LARGE CHAIN"/>
    <property type="match status" value="1"/>
</dbReference>
<comment type="similarity">
    <text evidence="1">Belongs to the ribonucleoside diphosphate reductase large chain family.</text>
</comment>
<dbReference type="SUPFAM" id="SSF51998">
    <property type="entry name" value="PFL-like glycyl radical enzymes"/>
    <property type="match status" value="1"/>
</dbReference>
<protein>
    <recommendedName>
        <fullName evidence="3">Ribonucleotide reductase large subunit domain-containing protein</fullName>
    </recommendedName>
</protein>
<keyword evidence="5" id="KW-1185">Reference proteome</keyword>
<keyword evidence="2" id="KW-0215">Deoxyribonucleotide synthesis</keyword>
<feature type="domain" description="Ribonucleotide reductase large subunit" evidence="3">
    <location>
        <begin position="190"/>
        <end position="212"/>
    </location>
</feature>
<dbReference type="AlphaFoldDB" id="A0A2G9QLP3"/>
<dbReference type="GO" id="GO:0005971">
    <property type="term" value="C:ribonucleoside-diphosphate reductase complex"/>
    <property type="evidence" value="ECO:0007669"/>
    <property type="project" value="TreeGrafter"/>
</dbReference>
<dbReference type="PANTHER" id="PTHR11573:SF6">
    <property type="entry name" value="RIBONUCLEOSIDE-DIPHOSPHATE REDUCTASE LARGE SUBUNIT"/>
    <property type="match status" value="1"/>
</dbReference>
<reference evidence="5" key="1">
    <citation type="journal article" date="2017" name="Nat. Commun.">
        <title>The North American bullfrog draft genome provides insight into hormonal regulation of long noncoding RNA.</title>
        <authorList>
            <person name="Hammond S.A."/>
            <person name="Warren R.L."/>
            <person name="Vandervalk B.P."/>
            <person name="Kucuk E."/>
            <person name="Khan H."/>
            <person name="Gibb E.A."/>
            <person name="Pandoh P."/>
            <person name="Kirk H."/>
            <person name="Zhao Y."/>
            <person name="Jones M."/>
            <person name="Mungall A.J."/>
            <person name="Coope R."/>
            <person name="Pleasance S."/>
            <person name="Moore R.A."/>
            <person name="Holt R.A."/>
            <person name="Round J.M."/>
            <person name="Ohora S."/>
            <person name="Walle B.V."/>
            <person name="Veldhoen N."/>
            <person name="Helbing C.C."/>
            <person name="Birol I."/>
        </authorList>
    </citation>
    <scope>NUCLEOTIDE SEQUENCE [LARGE SCALE GENOMIC DNA]</scope>
</reference>
<evidence type="ECO:0000313" key="4">
    <source>
        <dbReference type="EMBL" id="PIO16507.1"/>
    </source>
</evidence>
<dbReference type="PRINTS" id="PR01183">
    <property type="entry name" value="RIBORDTASEM1"/>
</dbReference>
<dbReference type="Pfam" id="PF02867">
    <property type="entry name" value="Ribonuc_red_lgC"/>
    <property type="match status" value="1"/>
</dbReference>
<dbReference type="InterPro" id="IPR039718">
    <property type="entry name" value="Rrm1"/>
</dbReference>
<dbReference type="GO" id="GO:0009263">
    <property type="term" value="P:deoxyribonucleotide biosynthetic process"/>
    <property type="evidence" value="ECO:0007669"/>
    <property type="project" value="UniProtKB-KW"/>
</dbReference>